<reference evidence="1" key="1">
    <citation type="submission" date="2020-04" db="EMBL/GenBank/DDBJ databases">
        <authorList>
            <person name="Alioto T."/>
            <person name="Alioto T."/>
            <person name="Gomez Garrido J."/>
        </authorList>
    </citation>
    <scope>NUCLEOTIDE SEQUENCE</scope>
    <source>
        <strain evidence="1">A484AB</strain>
    </source>
</reference>
<dbReference type="AlphaFoldDB" id="A0A7D9LUF1"/>
<dbReference type="OrthoDB" id="10252009at2759"/>
<protein>
    <submittedName>
        <fullName evidence="1">Dual specificity phosphatase</fullName>
    </submittedName>
</protein>
<dbReference type="Proteomes" id="UP001152795">
    <property type="component" value="Unassembled WGS sequence"/>
</dbReference>
<name>A0A7D9LUF1_PARCT</name>
<sequence>MADDFLTQVHFTGESGCVKFVPNPFKGNICVTCSKEIFKHYKSSIESKEVLMKALEYTQSMDKLGSVIIPSDEVTKVGGLYLGGYRPSINRQFLQSQHITHILNAAAGLVNFFGPKYE</sequence>
<evidence type="ECO:0000313" key="2">
    <source>
        <dbReference type="Proteomes" id="UP001152795"/>
    </source>
</evidence>
<organism evidence="1 2">
    <name type="scientific">Paramuricea clavata</name>
    <name type="common">Red gorgonian</name>
    <name type="synonym">Violescent sea-whip</name>
    <dbReference type="NCBI Taxonomy" id="317549"/>
    <lineage>
        <taxon>Eukaryota</taxon>
        <taxon>Metazoa</taxon>
        <taxon>Cnidaria</taxon>
        <taxon>Anthozoa</taxon>
        <taxon>Octocorallia</taxon>
        <taxon>Malacalcyonacea</taxon>
        <taxon>Plexauridae</taxon>
        <taxon>Paramuricea</taxon>
    </lineage>
</organism>
<proteinExistence type="predicted"/>
<evidence type="ECO:0000313" key="1">
    <source>
        <dbReference type="EMBL" id="CAB4040450.1"/>
    </source>
</evidence>
<keyword evidence="2" id="KW-1185">Reference proteome</keyword>
<accession>A0A7D9LUF1</accession>
<gene>
    <name evidence="1" type="ORF">PACLA_8A026396</name>
</gene>
<feature type="non-terminal residue" evidence="1">
    <location>
        <position position="1"/>
    </location>
</feature>
<dbReference type="EMBL" id="CACRXK020026804">
    <property type="protein sequence ID" value="CAB4040450.1"/>
    <property type="molecule type" value="Genomic_DNA"/>
</dbReference>
<comment type="caution">
    <text evidence="1">The sequence shown here is derived from an EMBL/GenBank/DDBJ whole genome shotgun (WGS) entry which is preliminary data.</text>
</comment>